<organism evidence="2 3">
    <name type="scientific">Trametes coccinea (strain BRFM310)</name>
    <name type="common">Pycnoporus coccineus</name>
    <dbReference type="NCBI Taxonomy" id="1353009"/>
    <lineage>
        <taxon>Eukaryota</taxon>
        <taxon>Fungi</taxon>
        <taxon>Dikarya</taxon>
        <taxon>Basidiomycota</taxon>
        <taxon>Agaricomycotina</taxon>
        <taxon>Agaricomycetes</taxon>
        <taxon>Polyporales</taxon>
        <taxon>Polyporaceae</taxon>
        <taxon>Trametes</taxon>
    </lineage>
</organism>
<keyword evidence="3" id="KW-1185">Reference proteome</keyword>
<dbReference type="OrthoDB" id="10249433at2759"/>
<dbReference type="Gene3D" id="3.40.50.1820">
    <property type="entry name" value="alpha/beta hydrolase"/>
    <property type="match status" value="1"/>
</dbReference>
<dbReference type="PANTHER" id="PTHR11614">
    <property type="entry name" value="PHOSPHOLIPASE-RELATED"/>
    <property type="match status" value="1"/>
</dbReference>
<name>A0A1Y2J4I5_TRAC3</name>
<accession>A0A1Y2J4I5</accession>
<sequence>MSGALDTGFIEEWQPGHDGVQFYTRTYPAASPRAVLLLVHGFAEHIGRYEWAHARCAHNGITVFAFDQRGFGRTALDSAHKSKGSSYGKTDLHSQMRDIEWWLQHLRNEYPSLPIFAMGHSMGGALVLAFATRSTPPPAKDSVALLSGVIASSPLVLQHVSTSRPLRFLVDQLSKIFPNLLFDASLPNQYLSRDPEVMSALESDPLVMQKGSLKCLSDMLNAGESLYKHDYQNWPSDLPVIFLHGDADKVTSYKASREFFDKLQAKDKNFETIKDAFHELVHEPKGVKERFMDDCISWILERARNGRHGTNGTTET</sequence>
<dbReference type="InterPro" id="IPR051044">
    <property type="entry name" value="MAG_DAG_Lipase"/>
</dbReference>
<dbReference type="Pfam" id="PF12146">
    <property type="entry name" value="Hydrolase_4"/>
    <property type="match status" value="1"/>
</dbReference>
<dbReference type="Proteomes" id="UP000193067">
    <property type="component" value="Unassembled WGS sequence"/>
</dbReference>
<reference evidence="2 3" key="1">
    <citation type="journal article" date="2015" name="Biotechnol. Biofuels">
        <title>Enhanced degradation of softwood versus hardwood by the white-rot fungus Pycnoporus coccineus.</title>
        <authorList>
            <person name="Couturier M."/>
            <person name="Navarro D."/>
            <person name="Chevret D."/>
            <person name="Henrissat B."/>
            <person name="Piumi F."/>
            <person name="Ruiz-Duenas F.J."/>
            <person name="Martinez A.T."/>
            <person name="Grigoriev I.V."/>
            <person name="Riley R."/>
            <person name="Lipzen A."/>
            <person name="Berrin J.G."/>
            <person name="Master E.R."/>
            <person name="Rosso M.N."/>
        </authorList>
    </citation>
    <scope>NUCLEOTIDE SEQUENCE [LARGE SCALE GENOMIC DNA]</scope>
    <source>
        <strain evidence="2 3">BRFM310</strain>
    </source>
</reference>
<protein>
    <submittedName>
        <fullName evidence="2">Lysophospholipase</fullName>
    </submittedName>
</protein>
<feature type="domain" description="Serine aminopeptidase S33" evidence="1">
    <location>
        <begin position="31"/>
        <end position="284"/>
    </location>
</feature>
<dbReference type="InterPro" id="IPR029058">
    <property type="entry name" value="AB_hydrolase_fold"/>
</dbReference>
<gene>
    <name evidence="2" type="ORF">PYCCODRAFT_1357707</name>
</gene>
<proteinExistence type="predicted"/>
<dbReference type="AlphaFoldDB" id="A0A1Y2J4I5"/>
<evidence type="ECO:0000313" key="3">
    <source>
        <dbReference type="Proteomes" id="UP000193067"/>
    </source>
</evidence>
<dbReference type="EMBL" id="KZ084087">
    <property type="protein sequence ID" value="OSD07714.1"/>
    <property type="molecule type" value="Genomic_DNA"/>
</dbReference>
<evidence type="ECO:0000313" key="2">
    <source>
        <dbReference type="EMBL" id="OSD07714.1"/>
    </source>
</evidence>
<dbReference type="STRING" id="1353009.A0A1Y2J4I5"/>
<evidence type="ECO:0000259" key="1">
    <source>
        <dbReference type="Pfam" id="PF12146"/>
    </source>
</evidence>
<dbReference type="SUPFAM" id="SSF53474">
    <property type="entry name" value="alpha/beta-Hydrolases"/>
    <property type="match status" value="1"/>
</dbReference>
<dbReference type="InterPro" id="IPR022742">
    <property type="entry name" value="Hydrolase_4"/>
</dbReference>